<reference evidence="2" key="1">
    <citation type="journal article" date="2018" name="J. Virol.">
        <title>Crustacean Genome Exploration Reveals the Evolutionary Origin of White Spot Syndrome Virus.</title>
        <authorList>
            <person name="Kawato S."/>
            <person name="Shitara A."/>
            <person name="Wang Y."/>
            <person name="Nozaki R."/>
            <person name="Kondo H."/>
            <person name="Hirono I."/>
        </authorList>
    </citation>
    <scope>NUCLEOTIDE SEQUENCE</scope>
    <source>
        <strain evidence="2">Kochi-1</strain>
    </source>
</reference>
<feature type="region of interest" description="Disordered" evidence="1">
    <location>
        <begin position="1"/>
        <end position="20"/>
    </location>
</feature>
<feature type="region of interest" description="Disordered" evidence="1">
    <location>
        <begin position="916"/>
        <end position="935"/>
    </location>
</feature>
<feature type="region of interest" description="Disordered" evidence="1">
    <location>
        <begin position="949"/>
        <end position="1007"/>
    </location>
</feature>
<sequence>MFSSAEKQAAYSSNSAVGDTTQELGPLGLSADDFKTVLATLKKRSGCLLLANPDRPLRGHVTDRTTQNTLLGLLGPKKKTESGNASNGNEAKKSSSKNNLKNKIDAEEAAIKTVFEIMASTSPSEDNPLKDVIISANPWNMQSEKQLEYFFREGVCLDVDYTNVKYGRYLGDEDTGSCPFVLTVRFEIRILQCLLLNFSWFCNRLYKVMKELNVESRASSTSIVFTDTLALNNGWADMMVKHRISQDNVAAALKFMMTEYSTVHNKIKNSGKTPTYFAVEFEMVDNAIGLADSDIEHQGTACVEWKCFNSIKKNAGEEFGTNNLQQRRFGTLFGGFSAAETEIEDDGITSANNAAAAVDIIKDFGASAKDNNIGSSKIFDSDNSSWMKSIMEVDCNIGDGGSTVEFTKYEKFRSGTSTVTVSQSSAVSLAAMAKGNESKVLVDSMIKFIDDSVKTIVDPCMYNSDDCVFSENQEDNYSNYKDVYLAAICSNPSNIYRVVCHLFTNLLLPRLRNPVRDTKQINSLSIGNGKTKVTTEYGYGDVQYGTPQYAKGKVKISGKRSCECRKMCREPRCFDNSRLANNNGGSRPDPADKRRHNSHRSNAYDFRFFDKIKNKVRQLSNKKKSAEEESTMDHDFLAQDKKAFDLLSKCFLSAGLHHIYCPDVLMVHRGNNFNIDLKNNKLDCITETNQSEEITSSQTVNAKEALTDITGNKLRKGADIVEHLKSLGISLREFSNKTSRVVRNLNELTSKLCNTSFSTDMDIIGAVLCYINNVIPTLETILSFVNIEELQKPFDELTACMSESGSNNKSVAKRKLRASFALFRVMAKFLLRNYNASVAAAINRRGYLTNTATLTGYRFKSDGNVIYYHETIAAVSSCIAYADYFSSRSSDADGENSNENGISNIDGTVASLMGDFSDNGNSFDPTKKKNGGGGGDYSETFMKMFANELLGGDNDEDDDEEEVPSPSKEEPPPPKSPKKRSLSGSDEENQDCAEKHYKIEEEEEQVF</sequence>
<evidence type="ECO:0000256" key="1">
    <source>
        <dbReference type="SAM" id="MobiDB-lite"/>
    </source>
</evidence>
<comment type="caution">
    <text evidence="2">The sequence shown here is derived from an EMBL/GenBank/DDBJ whole genome shotgun (WGS) entry which is preliminary data.</text>
</comment>
<feature type="region of interest" description="Disordered" evidence="1">
    <location>
        <begin position="579"/>
        <end position="598"/>
    </location>
</feature>
<evidence type="ECO:0000313" key="2">
    <source>
        <dbReference type="EMBL" id="GBG35573.1"/>
    </source>
</evidence>
<feature type="region of interest" description="Disordered" evidence="1">
    <location>
        <begin position="52"/>
        <end position="99"/>
    </location>
</feature>
<dbReference type="EMBL" id="BFCG01000002">
    <property type="protein sequence ID" value="GBG35573.1"/>
    <property type="molecule type" value="Genomic_DNA"/>
</dbReference>
<protein>
    <submittedName>
        <fullName evidence="2">Wsv285-like protein</fullName>
    </submittedName>
</protein>
<accession>A0A401IPN2</accession>
<feature type="compositionally biased region" description="Acidic residues" evidence="1">
    <location>
        <begin position="953"/>
        <end position="963"/>
    </location>
</feature>
<organism evidence="2">
    <name type="scientific">Sesarmops intermedium nimavirus</name>
    <dbReference type="NCBI Taxonomy" id="2133796"/>
    <lineage>
        <taxon>Viruses</taxon>
        <taxon>Viruses incertae sedis</taxon>
        <taxon>Naldaviricetes</taxon>
        <taxon>Nimaviridae</taxon>
    </lineage>
</organism>
<proteinExistence type="predicted"/>
<name>A0A401IPN2_9VIRU</name>